<evidence type="ECO:0000256" key="4">
    <source>
        <dbReference type="ARBA" id="ARBA00023163"/>
    </source>
</evidence>
<evidence type="ECO:0000256" key="2">
    <source>
        <dbReference type="ARBA" id="ARBA00007206"/>
    </source>
</evidence>
<dbReference type="GO" id="GO:0005666">
    <property type="term" value="C:RNA polymerase III complex"/>
    <property type="evidence" value="ECO:0007669"/>
    <property type="project" value="UniProtKB-UniRule"/>
</dbReference>
<keyword evidence="5 6" id="KW-0539">Nucleus</keyword>
<proteinExistence type="evidence at transcript level"/>
<dbReference type="Gene3D" id="1.10.10.10">
    <property type="entry name" value="Winged helix-like DNA-binding domain superfamily/Winged helix DNA-binding domain"/>
    <property type="match status" value="3"/>
</dbReference>
<comment type="function">
    <text evidence="6">DNA-dependent RNA polymerase catalyzes the transcription of DNA into RNA using the four ribonucleoside triphosphates as substrates. Specific core component of RNA polymerase III which synthesizes small RNAs, such as 5S rRNA and tRNAs.</text>
</comment>
<dbReference type="InterPro" id="IPR008806">
    <property type="entry name" value="RNA_pol_III_Rpc82_C"/>
</dbReference>
<gene>
    <name evidence="10" type="primary">EOG090X04YD</name>
</gene>
<evidence type="ECO:0000259" key="8">
    <source>
        <dbReference type="Pfam" id="PF08221"/>
    </source>
</evidence>
<dbReference type="GO" id="GO:0003697">
    <property type="term" value="F:single-stranded DNA binding"/>
    <property type="evidence" value="ECO:0007669"/>
    <property type="project" value="UniProtKB-UniRule"/>
</dbReference>
<evidence type="ECO:0000313" key="10">
    <source>
        <dbReference type="EMBL" id="SVE69761.1"/>
    </source>
</evidence>
<evidence type="ECO:0000256" key="1">
    <source>
        <dbReference type="ARBA" id="ARBA00004123"/>
    </source>
</evidence>
<dbReference type="InterPro" id="IPR036388">
    <property type="entry name" value="WH-like_DNA-bd_sf"/>
</dbReference>
<reference evidence="10" key="1">
    <citation type="submission" date="2018-08" db="EMBL/GenBank/DDBJ databases">
        <authorList>
            <person name="Cornetti L."/>
        </authorList>
    </citation>
    <scope>NUCLEOTIDE SEQUENCE</scope>
    <source>
        <strain evidence="10">FI-BAL1-1</strain>
    </source>
</reference>
<dbReference type="InterPro" id="IPR013197">
    <property type="entry name" value="RNA_pol_III_RPC82-rel_HTH"/>
</dbReference>
<name>A0A4Y7LMF4_9CRUS</name>
<accession>A0A4Y7LMF4</accession>
<evidence type="ECO:0000259" key="7">
    <source>
        <dbReference type="Pfam" id="PF05645"/>
    </source>
</evidence>
<dbReference type="Pfam" id="PF20912">
    <property type="entry name" value="RPC3_helical"/>
    <property type="match status" value="1"/>
</dbReference>
<dbReference type="AlphaFoldDB" id="A0A4Y7LMF4"/>
<organism evidence="10">
    <name type="scientific">Eubosmina coregoni</name>
    <dbReference type="NCBI Taxonomy" id="186181"/>
    <lineage>
        <taxon>Eukaryota</taxon>
        <taxon>Metazoa</taxon>
        <taxon>Ecdysozoa</taxon>
        <taxon>Arthropoda</taxon>
        <taxon>Crustacea</taxon>
        <taxon>Branchiopoda</taxon>
        <taxon>Diplostraca</taxon>
        <taxon>Cladocera</taxon>
        <taxon>Anomopoda</taxon>
        <taxon>Bosminidae</taxon>
        <taxon>Eubosmina</taxon>
    </lineage>
</organism>
<dbReference type="Gene3D" id="6.10.140.1450">
    <property type="match status" value="1"/>
</dbReference>
<dbReference type="Pfam" id="PF22536">
    <property type="entry name" value="WHD_POLR3C"/>
    <property type="match status" value="1"/>
</dbReference>
<dbReference type="Pfam" id="PF08221">
    <property type="entry name" value="HTH_9"/>
    <property type="match status" value="1"/>
</dbReference>
<feature type="domain" description="DNA-directed RNA polymerase III subunit RPC3 winged-helix" evidence="9">
    <location>
        <begin position="311"/>
        <end position="389"/>
    </location>
</feature>
<feature type="domain" description="RNA polymerase III subunit RPC82-related helix-turn-helix" evidence="8">
    <location>
        <begin position="12"/>
        <end position="69"/>
    </location>
</feature>
<feature type="domain" description="RNA polymerase III Rpc82 C -terminal" evidence="7">
    <location>
        <begin position="139"/>
        <end position="271"/>
    </location>
</feature>
<dbReference type="Pfam" id="PF05645">
    <property type="entry name" value="RNA_pol_Rpc82"/>
    <property type="match status" value="1"/>
</dbReference>
<dbReference type="InterPro" id="IPR039748">
    <property type="entry name" value="RPC3"/>
</dbReference>
<dbReference type="EMBL" id="LR000142">
    <property type="protein sequence ID" value="SVE69761.1"/>
    <property type="molecule type" value="mRNA"/>
</dbReference>
<comment type="similarity">
    <text evidence="2 6">Belongs to the eukaryotic RPC3/POLR3C RNA polymerase subunit family.</text>
</comment>
<evidence type="ECO:0000259" key="9">
    <source>
        <dbReference type="Pfam" id="PF22536"/>
    </source>
</evidence>
<dbReference type="PANTHER" id="PTHR12949">
    <property type="entry name" value="RNA POLYMERASE III DNA DIRECTED -RELATED"/>
    <property type="match status" value="1"/>
</dbReference>
<evidence type="ECO:0000256" key="3">
    <source>
        <dbReference type="ARBA" id="ARBA00022478"/>
    </source>
</evidence>
<dbReference type="GO" id="GO:0006351">
    <property type="term" value="P:DNA-templated transcription"/>
    <property type="evidence" value="ECO:0007669"/>
    <property type="project" value="InterPro"/>
</dbReference>
<evidence type="ECO:0000256" key="6">
    <source>
        <dbReference type="RuleBase" id="RU367076"/>
    </source>
</evidence>
<protein>
    <recommendedName>
        <fullName evidence="6">DNA-directed RNA polymerase III subunit RPC3</fullName>
        <shortName evidence="6">RNA polymerase III subunit C3</shortName>
    </recommendedName>
</protein>
<keyword evidence="3 6" id="KW-0240">DNA-directed RNA polymerase</keyword>
<sequence>MQPYSLGQLSLLCAELLNQLYGEVIGEVGLYLLRRGNRTLKDIHSSTNLKLADVKNALAVMVQNNLVKFEGTTVPQYSAIPENIYRLLRYPKYMWNMKKRLGESTAEELIIEAIVANGQISASNAIFLAAKKLKDLEEEAKAKNPSAQLASLKDKFKNLAALGYILRCPRVTEEAHDTGNPETSQMVPIFETEWREDVPEVDWNLIAKQLNHARLGDHSDSNILWRVNFDSFDNDMRHSILVNAVAKRTGDPRAALLYNELLKLWTARTHPDSYKSAEDSSNFMIKEGDAGCGQYLINYSKVFESLACATLDSIVLEKFGSRALRIFRMTRFRHFTEQDPMQESSMIPPKEAKLVTYKLLERNFLQIKELKKGTGNSSGPVKSFILFQVDLQQVARTVLETTYKGILNVLVRKDHVINVNRLLLEKNVRMEAILNSMEQSQVMEEDLEEFKNFLTPSEKISLQKYHEMMERLILGAAQVDQSILILETFLKFSFVEAPKPKEKGRK</sequence>
<comment type="subcellular location">
    <subcellularLocation>
        <location evidence="1 6">Nucleus</location>
    </subcellularLocation>
</comment>
<dbReference type="PANTHER" id="PTHR12949:SF0">
    <property type="entry name" value="DNA-DIRECTED RNA POLYMERASE III SUBUNIT RPC3"/>
    <property type="match status" value="1"/>
</dbReference>
<comment type="subunit">
    <text evidence="6">Component of the RNA polymerase III (Pol III) complex consisting of 17 subunits.</text>
</comment>
<evidence type="ECO:0000256" key="5">
    <source>
        <dbReference type="ARBA" id="ARBA00023242"/>
    </source>
</evidence>
<dbReference type="FunFam" id="1.10.10.10:FF:000199">
    <property type="entry name" value="DNA-directed RNA polymerase III subunit RPC3"/>
    <property type="match status" value="1"/>
</dbReference>
<keyword evidence="4 6" id="KW-0804">Transcription</keyword>
<dbReference type="InterPro" id="IPR055207">
    <property type="entry name" value="POLR3C_WHD"/>
</dbReference>